<feature type="domain" description="Ketoreductase" evidence="5">
    <location>
        <begin position="7"/>
        <end position="181"/>
    </location>
</feature>
<dbReference type="PANTHER" id="PTHR43943:SF17">
    <property type="entry name" value="3-PHENYLPROPIONATE-DIHYDRODIOL_CINNAMIC ACID-DIHYDRODIOL DEHYDROGENASE"/>
    <property type="match status" value="1"/>
</dbReference>
<evidence type="ECO:0000256" key="3">
    <source>
        <dbReference type="ARBA" id="ARBA00023002"/>
    </source>
</evidence>
<dbReference type="GeneID" id="90512164"/>
<evidence type="ECO:0000313" key="7">
    <source>
        <dbReference type="Proteomes" id="UP000008793"/>
    </source>
</evidence>
<dbReference type="InterPro" id="IPR020904">
    <property type="entry name" value="Sc_DH/Rdtase_CS"/>
</dbReference>
<evidence type="ECO:0000256" key="4">
    <source>
        <dbReference type="ARBA" id="ARBA00023027"/>
    </source>
</evidence>
<dbReference type="PROSITE" id="PS00061">
    <property type="entry name" value="ADH_SHORT"/>
    <property type="match status" value="1"/>
</dbReference>
<dbReference type="Gene3D" id="3.40.50.720">
    <property type="entry name" value="NAD(P)-binding Rossmann-like Domain"/>
    <property type="match status" value="1"/>
</dbReference>
<dbReference type="SMART" id="SM00822">
    <property type="entry name" value="PKS_KR"/>
    <property type="match status" value="1"/>
</dbReference>
<dbReference type="PANTHER" id="PTHR43943">
    <property type="entry name" value="DEHYDROGENASE/REDUCTASE (SDR FAMILY) MEMBER 4"/>
    <property type="match status" value="1"/>
</dbReference>
<protein>
    <submittedName>
        <fullName evidence="6">Short-chain dehydrogenase/reductase</fullName>
    </submittedName>
</protein>
<dbReference type="eggNOG" id="COG1028">
    <property type="taxonomic scope" value="Bacteria"/>
</dbReference>
<organism evidence="7">
    <name type="scientific">Erwinia billingiae (strain Eb661)</name>
    <dbReference type="NCBI Taxonomy" id="634500"/>
    <lineage>
        <taxon>Bacteria</taxon>
        <taxon>Pseudomonadati</taxon>
        <taxon>Pseudomonadota</taxon>
        <taxon>Gammaproteobacteria</taxon>
        <taxon>Enterobacterales</taxon>
        <taxon>Erwiniaceae</taxon>
        <taxon>Erwinia</taxon>
    </lineage>
</organism>
<dbReference type="PRINTS" id="PR00081">
    <property type="entry name" value="GDHRDH"/>
</dbReference>
<dbReference type="InterPro" id="IPR002347">
    <property type="entry name" value="SDR_fam"/>
</dbReference>
<keyword evidence="7" id="KW-1185">Reference proteome</keyword>
<evidence type="ECO:0000259" key="5">
    <source>
        <dbReference type="SMART" id="SM00822"/>
    </source>
</evidence>
<dbReference type="KEGG" id="ebi:EbC_21470"/>
<dbReference type="AlphaFoldDB" id="D8MS71"/>
<keyword evidence="2" id="KW-0058">Aromatic hydrocarbons catabolism</keyword>
<dbReference type="STRING" id="634500.EbC_21470"/>
<dbReference type="GO" id="GO:0016491">
    <property type="term" value="F:oxidoreductase activity"/>
    <property type="evidence" value="ECO:0007669"/>
    <property type="project" value="UniProtKB-KW"/>
</dbReference>
<gene>
    <name evidence="6" type="ordered locus">EbC_21470</name>
</gene>
<evidence type="ECO:0000256" key="1">
    <source>
        <dbReference type="ARBA" id="ARBA00006484"/>
    </source>
</evidence>
<dbReference type="HOGENOM" id="CLU_010194_1_0_6"/>
<evidence type="ECO:0000313" key="6">
    <source>
        <dbReference type="EMBL" id="CAX59678.1"/>
    </source>
</evidence>
<dbReference type="InterPro" id="IPR057326">
    <property type="entry name" value="KR_dom"/>
</dbReference>
<reference evidence="6 7" key="1">
    <citation type="journal article" date="2010" name="BMC Genomics">
        <title>Genome comparison of the epiphytic bacteria Erwinia billingiae and E. tasmaniensis with the pear pathogen E. pyrifoliae.</title>
        <authorList>
            <person name="Kube M."/>
            <person name="Migdoll A.M."/>
            <person name="Gehring I."/>
            <person name="Heitmann K."/>
            <person name="Mayer Y."/>
            <person name="Kuhl H."/>
            <person name="Knaust F."/>
            <person name="Geider K."/>
            <person name="Reinhardt R."/>
        </authorList>
    </citation>
    <scope>NUCLEOTIDE SEQUENCE [LARGE SCALE GENOMIC DNA]</scope>
    <source>
        <strain evidence="6 7">Eb661</strain>
    </source>
</reference>
<sequence>MSKMTDKVALIVGGAKGIGLAIAERLTAEGAVVFLTGRREEEVNAAVTQLGASVTGLVADAGIQSDIQQAIATITQRKGKIDLLVLNAGMSTPASLAEETAGHVNQLFSVNVQSHVTSFQAALSSLNDKASVVLIGSVASGLGVAGYGTYSATKAALRSYARTWSLELAPRGIRVNVVAPGPTDTDMMAAVPEAVRQTLIAPIPLGRMARPQEVAAAASFLLSEDASFITGVELLVDGGMANNLT</sequence>
<proteinExistence type="inferred from homology"/>
<dbReference type="SUPFAM" id="SSF51735">
    <property type="entry name" value="NAD(P)-binding Rossmann-fold domains"/>
    <property type="match status" value="1"/>
</dbReference>
<dbReference type="EMBL" id="FP236843">
    <property type="protein sequence ID" value="CAX59678.1"/>
    <property type="molecule type" value="Genomic_DNA"/>
</dbReference>
<dbReference type="CDD" id="cd05233">
    <property type="entry name" value="SDR_c"/>
    <property type="match status" value="1"/>
</dbReference>
<keyword evidence="3" id="KW-0560">Oxidoreductase</keyword>
<keyword evidence="4" id="KW-0520">NAD</keyword>
<evidence type="ECO:0000256" key="2">
    <source>
        <dbReference type="ARBA" id="ARBA00022797"/>
    </source>
</evidence>
<dbReference type="Proteomes" id="UP000008793">
    <property type="component" value="Chromosome"/>
</dbReference>
<comment type="similarity">
    <text evidence="1">Belongs to the short-chain dehydrogenases/reductases (SDR) family.</text>
</comment>
<dbReference type="FunFam" id="3.40.50.720:FF:000084">
    <property type="entry name" value="Short-chain dehydrogenase reductase"/>
    <property type="match status" value="1"/>
</dbReference>
<dbReference type="InterPro" id="IPR036291">
    <property type="entry name" value="NAD(P)-bd_dom_sf"/>
</dbReference>
<name>D8MS71_ERWBE</name>
<dbReference type="PRINTS" id="PR00080">
    <property type="entry name" value="SDRFAMILY"/>
</dbReference>
<dbReference type="Pfam" id="PF13561">
    <property type="entry name" value="adh_short_C2"/>
    <property type="match status" value="1"/>
</dbReference>
<dbReference type="RefSeq" id="WP_013202166.1">
    <property type="nucleotide sequence ID" value="NC_014306.1"/>
</dbReference>
<accession>D8MS71</accession>